<dbReference type="EMBL" id="CP019650">
    <property type="protein sequence ID" value="AQQ68651.1"/>
    <property type="molecule type" value="Genomic_DNA"/>
</dbReference>
<dbReference type="KEGG" id="maga:Mag101_14175"/>
<evidence type="ECO:0000256" key="2">
    <source>
        <dbReference type="SAM" id="SignalP"/>
    </source>
</evidence>
<dbReference type="Proteomes" id="UP000188219">
    <property type="component" value="Chromosome"/>
</dbReference>
<dbReference type="OrthoDB" id="5741877at2"/>
<dbReference type="AlphaFoldDB" id="A0A1Q2M7K2"/>
<feature type="chain" id="PRO_5010173624" evidence="2">
    <location>
        <begin position="49"/>
        <end position="120"/>
    </location>
</feature>
<gene>
    <name evidence="3" type="ORF">Mag101_14175</name>
</gene>
<evidence type="ECO:0000313" key="4">
    <source>
        <dbReference type="Proteomes" id="UP000188219"/>
    </source>
</evidence>
<keyword evidence="2" id="KW-0732">Signal</keyword>
<keyword evidence="4" id="KW-1185">Reference proteome</keyword>
<sequence>MTQEKSQNSSAPIAQTLLVASSSKKRIALILATAFACALALQSAPSIAQQEAADTASEKTQQSDDSENTAAPKTAVDTEAAPKPKKVKTTIKAQSAQSADSYEATEEISEDLSVSYPVDI</sequence>
<dbReference type="STRING" id="260552.Mag101_14175"/>
<evidence type="ECO:0000313" key="3">
    <source>
        <dbReference type="EMBL" id="AQQ68651.1"/>
    </source>
</evidence>
<reference evidence="3" key="1">
    <citation type="submission" date="2017-02" db="EMBL/GenBank/DDBJ databases">
        <title>Genome of Microbulbifer agarilyticus GP101.</title>
        <authorList>
            <person name="Jung J."/>
            <person name="Bae S.S."/>
            <person name="Baek K."/>
        </authorList>
    </citation>
    <scope>NUCLEOTIDE SEQUENCE [LARGE SCALE GENOMIC DNA]</scope>
    <source>
        <strain evidence="3">GP101</strain>
    </source>
</reference>
<accession>A0A1Q2M7K2</accession>
<protein>
    <submittedName>
        <fullName evidence="3">Uncharacterized protein</fullName>
    </submittedName>
</protein>
<evidence type="ECO:0000256" key="1">
    <source>
        <dbReference type="SAM" id="MobiDB-lite"/>
    </source>
</evidence>
<name>A0A1Q2M7K2_9GAMM</name>
<proteinExistence type="predicted"/>
<feature type="signal peptide" evidence="2">
    <location>
        <begin position="1"/>
        <end position="48"/>
    </location>
</feature>
<feature type="compositionally biased region" description="Polar residues" evidence="1">
    <location>
        <begin position="91"/>
        <end position="100"/>
    </location>
</feature>
<feature type="region of interest" description="Disordered" evidence="1">
    <location>
        <begin position="47"/>
        <end position="120"/>
    </location>
</feature>
<organism evidence="3 4">
    <name type="scientific">Microbulbifer agarilyticus</name>
    <dbReference type="NCBI Taxonomy" id="260552"/>
    <lineage>
        <taxon>Bacteria</taxon>
        <taxon>Pseudomonadati</taxon>
        <taxon>Pseudomonadota</taxon>
        <taxon>Gammaproteobacteria</taxon>
        <taxon>Cellvibrionales</taxon>
        <taxon>Microbulbiferaceae</taxon>
        <taxon>Microbulbifer</taxon>
    </lineage>
</organism>
<dbReference type="RefSeq" id="WP_077406359.1">
    <property type="nucleotide sequence ID" value="NZ_CP019650.1"/>
</dbReference>